<dbReference type="Pfam" id="PF08273">
    <property type="entry name" value="Zn_Ribbon_Prim"/>
    <property type="match status" value="1"/>
</dbReference>
<dbReference type="Gene3D" id="3.40.1360.10">
    <property type="match status" value="1"/>
</dbReference>
<dbReference type="EMBL" id="CP036318">
    <property type="protein sequence ID" value="QDV57204.1"/>
    <property type="molecule type" value="Genomic_DNA"/>
</dbReference>
<dbReference type="GO" id="GO:0004386">
    <property type="term" value="F:helicase activity"/>
    <property type="evidence" value="ECO:0007669"/>
    <property type="project" value="InterPro"/>
</dbReference>
<organism evidence="3 4">
    <name type="scientific">Rosistilla oblonga</name>
    <dbReference type="NCBI Taxonomy" id="2527990"/>
    <lineage>
        <taxon>Bacteria</taxon>
        <taxon>Pseudomonadati</taxon>
        <taxon>Planctomycetota</taxon>
        <taxon>Planctomycetia</taxon>
        <taxon>Pirellulales</taxon>
        <taxon>Pirellulaceae</taxon>
        <taxon>Rosistilla</taxon>
    </lineage>
</organism>
<dbReference type="InterPro" id="IPR013237">
    <property type="entry name" value="Phage_T7_Gp4_N"/>
</dbReference>
<feature type="domain" description="DNA primase/helicase Gp4 N-terminal Bacteriophage T7-like" evidence="2">
    <location>
        <begin position="77"/>
        <end position="113"/>
    </location>
</feature>
<evidence type="ECO:0000259" key="2">
    <source>
        <dbReference type="Pfam" id="PF08273"/>
    </source>
</evidence>
<reference evidence="3 4" key="1">
    <citation type="submission" date="2019-02" db="EMBL/GenBank/DDBJ databases">
        <title>Deep-cultivation of Planctomycetes and their phenomic and genomic characterization uncovers novel biology.</title>
        <authorList>
            <person name="Wiegand S."/>
            <person name="Jogler M."/>
            <person name="Boedeker C."/>
            <person name="Pinto D."/>
            <person name="Vollmers J."/>
            <person name="Rivas-Marin E."/>
            <person name="Kohn T."/>
            <person name="Peeters S.H."/>
            <person name="Heuer A."/>
            <person name="Rast P."/>
            <person name="Oberbeckmann S."/>
            <person name="Bunk B."/>
            <person name="Jeske O."/>
            <person name="Meyerdierks A."/>
            <person name="Storesund J.E."/>
            <person name="Kallscheuer N."/>
            <person name="Luecker S."/>
            <person name="Lage O.M."/>
            <person name="Pohl T."/>
            <person name="Merkel B.J."/>
            <person name="Hornburger P."/>
            <person name="Mueller R.-W."/>
            <person name="Bruemmer F."/>
            <person name="Labrenz M."/>
            <person name="Spormann A.M."/>
            <person name="Op den Camp H."/>
            <person name="Overmann J."/>
            <person name="Amann R."/>
            <person name="Jetten M.S.M."/>
            <person name="Mascher T."/>
            <person name="Medema M.H."/>
            <person name="Devos D.P."/>
            <person name="Kaster A.-K."/>
            <person name="Ovreas L."/>
            <person name="Rohde M."/>
            <person name="Galperin M.Y."/>
            <person name="Jogler C."/>
        </authorList>
    </citation>
    <scope>NUCLEOTIDE SEQUENCE [LARGE SCALE GENOMIC DNA]</scope>
    <source>
        <strain evidence="3 4">Mal33</strain>
    </source>
</reference>
<evidence type="ECO:0000313" key="4">
    <source>
        <dbReference type="Proteomes" id="UP000316770"/>
    </source>
</evidence>
<keyword evidence="4" id="KW-1185">Reference proteome</keyword>
<feature type="compositionally biased region" description="Basic and acidic residues" evidence="1">
    <location>
        <begin position="10"/>
        <end position="38"/>
    </location>
</feature>
<dbReference type="Proteomes" id="UP000316770">
    <property type="component" value="Chromosome"/>
</dbReference>
<evidence type="ECO:0000313" key="3">
    <source>
        <dbReference type="EMBL" id="QDV57204.1"/>
    </source>
</evidence>
<protein>
    <recommendedName>
        <fullName evidence="2">DNA primase/helicase Gp4 N-terminal Bacteriophage T7-like domain-containing protein</fullName>
    </recommendedName>
</protein>
<name>A0A518IVU4_9BACT</name>
<gene>
    <name evidence="3" type="ORF">Mal33_32070</name>
</gene>
<dbReference type="GO" id="GO:0008270">
    <property type="term" value="F:zinc ion binding"/>
    <property type="evidence" value="ECO:0007669"/>
    <property type="project" value="InterPro"/>
</dbReference>
<proteinExistence type="predicted"/>
<sequence length="382" mass="41959">MVSDTPNDEPAGRTRQNDEMRGAVTHDRSPRKRGDSATRHPHLTRRPSIAELKAAMVGRWPEAFHAAAGLPSEHLDGRGYPCFKCGGADRFTAFKDVALRGSVQCRNCFSAGTDPRPGDGIATLRWLLECDTATACRWLTGWLGLTDMAVEFEPPLRRYVPLRSLAKRDGRLDRFADRCHRAMKSDWWSRLETRLGLPSAELIRLRVGWSSQDNATTWPMVDHEDNVVGVRLRCMKSGRKWSVSGGTAGVFMPVGLSPSVDRLFISEGPTDTAALLSIGLDCIGRPSCNGAVAITTKLVKRLHPSEVVIVADDDLNGAGKRGAESLAVALVTVCPRVRIIFPPTGINDAREWVRRGATADDVLPVVHAARVRSLTVRKEVQR</sequence>
<dbReference type="AlphaFoldDB" id="A0A518IVU4"/>
<accession>A0A518IVU4</accession>
<evidence type="ECO:0000256" key="1">
    <source>
        <dbReference type="SAM" id="MobiDB-lite"/>
    </source>
</evidence>
<feature type="region of interest" description="Disordered" evidence="1">
    <location>
        <begin position="1"/>
        <end position="47"/>
    </location>
</feature>